<proteinExistence type="predicted"/>
<dbReference type="EMBL" id="MN740898">
    <property type="protein sequence ID" value="QHU17086.1"/>
    <property type="molecule type" value="Genomic_DNA"/>
</dbReference>
<organism evidence="1">
    <name type="scientific">viral metagenome</name>
    <dbReference type="NCBI Taxonomy" id="1070528"/>
    <lineage>
        <taxon>unclassified sequences</taxon>
        <taxon>metagenomes</taxon>
        <taxon>organismal metagenomes</taxon>
    </lineage>
</organism>
<dbReference type="AlphaFoldDB" id="A0A6C0KIV7"/>
<sequence>MRGLMFSTSLFLIPTIYGFRKQQYVLSTINLITTIASLHYWREPLPGAIKNFDLVISKLAGIAYFWYGYNHLDNIHIRLAGYVNGACMLLLYHASCNTYARCLAHWKYYHMAFHVSVAIGQMLILSNELTV</sequence>
<reference evidence="1" key="1">
    <citation type="journal article" date="2020" name="Nature">
        <title>Giant virus diversity and host interactions through global metagenomics.</title>
        <authorList>
            <person name="Schulz F."/>
            <person name="Roux S."/>
            <person name="Paez-Espino D."/>
            <person name="Jungbluth S."/>
            <person name="Walsh D.A."/>
            <person name="Denef V.J."/>
            <person name="McMahon K.D."/>
            <person name="Konstantinidis K.T."/>
            <person name="Eloe-Fadrosh E.A."/>
            <person name="Kyrpides N.C."/>
            <person name="Woyke T."/>
        </authorList>
    </citation>
    <scope>NUCLEOTIDE SEQUENCE</scope>
    <source>
        <strain evidence="1">GVMAG-S-3300012000-57</strain>
    </source>
</reference>
<accession>A0A6C0KIV7</accession>
<name>A0A6C0KIV7_9ZZZZ</name>
<evidence type="ECO:0000313" key="1">
    <source>
        <dbReference type="EMBL" id="QHU17086.1"/>
    </source>
</evidence>
<protein>
    <submittedName>
        <fullName evidence="1">Uncharacterized protein</fullName>
    </submittedName>
</protein>